<sequence>MLVTLAQGHEIFFSAFSSSFPKVPPPLLFLLLETLGLLGVNYLLHQLKLVSFLSFFALVPFGKAWTASPACSFVTVFSFLSPVFVFLRFSCS</sequence>
<organism evidence="2 3">
    <name type="scientific">Quillaja saponaria</name>
    <name type="common">Soap bark tree</name>
    <dbReference type="NCBI Taxonomy" id="32244"/>
    <lineage>
        <taxon>Eukaryota</taxon>
        <taxon>Viridiplantae</taxon>
        <taxon>Streptophyta</taxon>
        <taxon>Embryophyta</taxon>
        <taxon>Tracheophyta</taxon>
        <taxon>Spermatophyta</taxon>
        <taxon>Magnoliopsida</taxon>
        <taxon>eudicotyledons</taxon>
        <taxon>Gunneridae</taxon>
        <taxon>Pentapetalae</taxon>
        <taxon>rosids</taxon>
        <taxon>fabids</taxon>
        <taxon>Fabales</taxon>
        <taxon>Quillajaceae</taxon>
        <taxon>Quillaja</taxon>
    </lineage>
</organism>
<dbReference type="AlphaFoldDB" id="A0AAD7LTB8"/>
<evidence type="ECO:0000313" key="3">
    <source>
        <dbReference type="Proteomes" id="UP001163823"/>
    </source>
</evidence>
<keyword evidence="1" id="KW-1133">Transmembrane helix</keyword>
<dbReference type="EMBL" id="JARAOO010000006">
    <property type="protein sequence ID" value="KAJ7963966.1"/>
    <property type="molecule type" value="Genomic_DNA"/>
</dbReference>
<proteinExistence type="predicted"/>
<gene>
    <name evidence="2" type="ORF">O6P43_013845</name>
</gene>
<dbReference type="KEGG" id="qsa:O6P43_013845"/>
<evidence type="ECO:0000256" key="1">
    <source>
        <dbReference type="SAM" id="Phobius"/>
    </source>
</evidence>
<protein>
    <submittedName>
        <fullName evidence="2">Uncharacterized protein</fullName>
    </submittedName>
</protein>
<name>A0AAD7LTB8_QUISA</name>
<dbReference type="Proteomes" id="UP001163823">
    <property type="component" value="Chromosome 6"/>
</dbReference>
<reference evidence="2" key="1">
    <citation type="journal article" date="2023" name="Science">
        <title>Elucidation of the pathway for biosynthesis of saponin adjuvants from the soapbark tree.</title>
        <authorList>
            <person name="Reed J."/>
            <person name="Orme A."/>
            <person name="El-Demerdash A."/>
            <person name="Owen C."/>
            <person name="Martin L.B.B."/>
            <person name="Misra R.C."/>
            <person name="Kikuchi S."/>
            <person name="Rejzek M."/>
            <person name="Martin A.C."/>
            <person name="Harkess A."/>
            <person name="Leebens-Mack J."/>
            <person name="Louveau T."/>
            <person name="Stephenson M.J."/>
            <person name="Osbourn A."/>
        </authorList>
    </citation>
    <scope>NUCLEOTIDE SEQUENCE</scope>
    <source>
        <strain evidence="2">S10</strain>
    </source>
</reference>
<comment type="caution">
    <text evidence="2">The sequence shown here is derived from an EMBL/GenBank/DDBJ whole genome shotgun (WGS) entry which is preliminary data.</text>
</comment>
<evidence type="ECO:0000313" key="2">
    <source>
        <dbReference type="EMBL" id="KAJ7963966.1"/>
    </source>
</evidence>
<keyword evidence="3" id="KW-1185">Reference proteome</keyword>
<keyword evidence="1" id="KW-0472">Membrane</keyword>
<accession>A0AAD7LTB8</accession>
<feature type="transmembrane region" description="Helical" evidence="1">
    <location>
        <begin position="27"/>
        <end position="44"/>
    </location>
</feature>
<feature type="transmembrane region" description="Helical" evidence="1">
    <location>
        <begin position="64"/>
        <end position="87"/>
    </location>
</feature>
<keyword evidence="1" id="KW-0812">Transmembrane</keyword>